<protein>
    <submittedName>
        <fullName evidence="17">DNA excision repair protein ERCC-5</fullName>
    </submittedName>
</protein>
<evidence type="ECO:0000256" key="8">
    <source>
        <dbReference type="ARBA" id="ARBA00022763"/>
    </source>
</evidence>
<feature type="compositionally biased region" description="Acidic residues" evidence="14">
    <location>
        <begin position="458"/>
        <end position="471"/>
    </location>
</feature>
<dbReference type="InterPro" id="IPR006086">
    <property type="entry name" value="XPG-I_dom"/>
</dbReference>
<evidence type="ECO:0000259" key="15">
    <source>
        <dbReference type="SMART" id="SM00484"/>
    </source>
</evidence>
<feature type="region of interest" description="Disordered" evidence="14">
    <location>
        <begin position="380"/>
        <end position="425"/>
    </location>
</feature>
<evidence type="ECO:0000313" key="17">
    <source>
        <dbReference type="EMBL" id="GAX22391.1"/>
    </source>
</evidence>
<feature type="compositionally biased region" description="Polar residues" evidence="14">
    <location>
        <begin position="135"/>
        <end position="149"/>
    </location>
</feature>
<dbReference type="InterPro" id="IPR008918">
    <property type="entry name" value="HhH2"/>
</dbReference>
<feature type="compositionally biased region" description="Acidic residues" evidence="14">
    <location>
        <begin position="549"/>
        <end position="564"/>
    </location>
</feature>
<dbReference type="GO" id="GO:0005634">
    <property type="term" value="C:nucleus"/>
    <property type="evidence" value="ECO:0007669"/>
    <property type="project" value="UniProtKB-SubCell"/>
</dbReference>
<keyword evidence="12" id="KW-0234">DNA repair</keyword>
<keyword evidence="13" id="KW-0539">Nucleus</keyword>
<evidence type="ECO:0000256" key="9">
    <source>
        <dbReference type="ARBA" id="ARBA00022801"/>
    </source>
</evidence>
<dbReference type="Gene3D" id="1.10.150.20">
    <property type="entry name" value="5' to 3' exonuclease, C-terminal subdomain"/>
    <property type="match status" value="1"/>
</dbReference>
<proteinExistence type="inferred from homology"/>
<dbReference type="GO" id="GO:0046872">
    <property type="term" value="F:metal ion binding"/>
    <property type="evidence" value="ECO:0007669"/>
    <property type="project" value="UniProtKB-KW"/>
</dbReference>
<dbReference type="SUPFAM" id="SSF47807">
    <property type="entry name" value="5' to 3' exonuclease, C-terminal subdomain"/>
    <property type="match status" value="1"/>
</dbReference>
<dbReference type="Pfam" id="PF00867">
    <property type="entry name" value="XPG_I"/>
    <property type="match status" value="1"/>
</dbReference>
<evidence type="ECO:0000259" key="16">
    <source>
        <dbReference type="SMART" id="SM00485"/>
    </source>
</evidence>
<keyword evidence="4" id="KW-0597">Phosphoprotein</keyword>
<keyword evidence="10" id="KW-0460">Magnesium</keyword>
<dbReference type="SMART" id="SM00484">
    <property type="entry name" value="XPGI"/>
    <property type="match status" value="1"/>
</dbReference>
<feature type="domain" description="XPG N-terminal" evidence="16">
    <location>
        <begin position="1"/>
        <end position="107"/>
    </location>
</feature>
<dbReference type="InterPro" id="IPR029060">
    <property type="entry name" value="PIN-like_dom_sf"/>
</dbReference>
<dbReference type="SMART" id="SM00279">
    <property type="entry name" value="HhH2"/>
    <property type="match status" value="1"/>
</dbReference>
<dbReference type="InterPro" id="IPR006084">
    <property type="entry name" value="XPG/Rad2"/>
</dbReference>
<evidence type="ECO:0000256" key="3">
    <source>
        <dbReference type="ARBA" id="ARBA00005283"/>
    </source>
</evidence>
<name>A0A1Z5K8D9_FISSO</name>
<dbReference type="InParanoid" id="A0A1Z5K8D9"/>
<feature type="domain" description="XPG-I" evidence="15">
    <location>
        <begin position="845"/>
        <end position="914"/>
    </location>
</feature>
<dbReference type="PANTHER" id="PTHR16171:SF7">
    <property type="entry name" value="DNA REPAIR PROTEIN RAD2"/>
    <property type="match status" value="1"/>
</dbReference>
<feature type="compositionally biased region" description="Polar residues" evidence="14">
    <location>
        <begin position="184"/>
        <end position="200"/>
    </location>
</feature>
<feature type="compositionally biased region" description="Basic and acidic residues" evidence="14">
    <location>
        <begin position="517"/>
        <end position="543"/>
    </location>
</feature>
<feature type="region of interest" description="Disordered" evidence="14">
    <location>
        <begin position="724"/>
        <end position="831"/>
    </location>
</feature>
<dbReference type="FunCoup" id="A0A1Z5K8D9">
    <property type="interactions" value="320"/>
</dbReference>
<feature type="compositionally biased region" description="Acidic residues" evidence="14">
    <location>
        <begin position="221"/>
        <end position="230"/>
    </location>
</feature>
<dbReference type="Gene3D" id="3.40.50.1010">
    <property type="entry name" value="5'-nuclease"/>
    <property type="match status" value="2"/>
</dbReference>
<dbReference type="PANTHER" id="PTHR16171">
    <property type="entry name" value="DNA REPAIR PROTEIN COMPLEMENTING XP-G CELLS-RELATED"/>
    <property type="match status" value="1"/>
</dbReference>
<feature type="region of interest" description="Disordered" evidence="14">
    <location>
        <begin position="458"/>
        <end position="603"/>
    </location>
</feature>
<evidence type="ECO:0000256" key="2">
    <source>
        <dbReference type="ARBA" id="ARBA00004123"/>
    </source>
</evidence>
<dbReference type="CDD" id="cd09904">
    <property type="entry name" value="H3TH_XPG"/>
    <property type="match status" value="1"/>
</dbReference>
<keyword evidence="6" id="KW-0479">Metal-binding</keyword>
<dbReference type="SMART" id="SM00485">
    <property type="entry name" value="XPGN"/>
    <property type="match status" value="1"/>
</dbReference>
<keyword evidence="9" id="KW-0378">Hydrolase</keyword>
<feature type="region of interest" description="Disordered" evidence="14">
    <location>
        <begin position="135"/>
        <end position="242"/>
    </location>
</feature>
<dbReference type="EMBL" id="BDSP01000184">
    <property type="protein sequence ID" value="GAX22391.1"/>
    <property type="molecule type" value="Genomic_DNA"/>
</dbReference>
<dbReference type="OrthoDB" id="31113at2759"/>
<feature type="compositionally biased region" description="Basic and acidic residues" evidence="14">
    <location>
        <begin position="813"/>
        <end position="831"/>
    </location>
</feature>
<keyword evidence="18" id="KW-1185">Reference proteome</keyword>
<evidence type="ECO:0000256" key="14">
    <source>
        <dbReference type="SAM" id="MobiDB-lite"/>
    </source>
</evidence>
<dbReference type="InterPro" id="IPR001044">
    <property type="entry name" value="XPG/Rad2_eukaryotes"/>
</dbReference>
<comment type="subcellular location">
    <subcellularLocation>
        <location evidence="2">Nucleus</location>
    </subcellularLocation>
</comment>
<comment type="cofactor">
    <cofactor evidence="1">
        <name>Mg(2+)</name>
        <dbReference type="ChEBI" id="CHEBI:18420"/>
    </cofactor>
</comment>
<dbReference type="GO" id="GO:0003697">
    <property type="term" value="F:single-stranded DNA binding"/>
    <property type="evidence" value="ECO:0007669"/>
    <property type="project" value="InterPro"/>
</dbReference>
<feature type="compositionally biased region" description="Basic and acidic residues" evidence="14">
    <location>
        <begin position="724"/>
        <end position="737"/>
    </location>
</feature>
<feature type="compositionally biased region" description="Basic and acidic residues" evidence="14">
    <location>
        <begin position="231"/>
        <end position="242"/>
    </location>
</feature>
<feature type="region of interest" description="Disordered" evidence="14">
    <location>
        <begin position="329"/>
        <end position="350"/>
    </location>
</feature>
<keyword evidence="8" id="KW-0227">DNA damage</keyword>
<feature type="compositionally biased region" description="Polar residues" evidence="14">
    <location>
        <begin position="329"/>
        <end position="340"/>
    </location>
</feature>
<dbReference type="GO" id="GO:0016788">
    <property type="term" value="F:hydrolase activity, acting on ester bonds"/>
    <property type="evidence" value="ECO:0007669"/>
    <property type="project" value="InterPro"/>
</dbReference>
<sequence length="1120" mass="126201">MGVAGLWKLLLPIGRRISLETLEGKVLAIDASVWWIQLEQALRRRNNDGEGINENSSATFSLLIKLFLHRLCKLKFYNIRPVFVLDGKTPEIKLRTLRQRRKQQGGDESYERSERHLQRIAKQLLQKQFLASQSKVARTKATSNRSSGPSDFEKQSSATTDTKATSSFAPGFDPGAQQKRATEHVTQQVESPPVSQQLQSEEVIVLTDKDDPPEELSTTNDWDDGADDDDSYHPDDFADADTQRHTSPVQFDTGMHQKQQSMSDQVQSVWRLPANERKAALEQMQRQYRLQSRKEFMPAAAQPQNFSQVQLKHFLKSCQLRQAIVQQQQSMTANRSNEPSGNRKKRKLWGQPTAYDRSIRVELIREDEFSKIDRAFSEESEEGGFLRLSHDKRKGDEAGSTLHDNMQSPSEGFMTKTKRSRFESNESLDCNDVDAVVDPDTQLLQDQQLAEALQSVEYEETHDDDSDVENYVDERESNTFVWQEQPKENVNDAKMSQSPIEVDDDSDIEWEEGDAANDTKMRIRMIDDEAVKTRKDVSEKKQPPSDPVEANDDSDIDWEEGDPEETCRNEYSTSMQPEKAIEHVLPEKTNTGDPEPGQDDSDDEEVQLVYAASTSLIKKATDTVGALLSDTTPTSFQHESSMLPDVVKRDSDHRKDESLITKPVAVKKTSSFNSDDYTPGVASNVFETVAGNMSNTEALEHAQKTASNLANWAGRVFRRAMKEVSEGSFEPNEKARNGMDSSARTSVTNANSVQDGSTLAKEPRMADITGTSANNAAALKDPGSMTNEKSSTTERPRKFTWPRESLDPSAFALHDDQRSQLQRDESTGTGEMRDEMRETLLQLLRLFGVPYVEAPAEAEAQCVELERLGLVDGIVTEDSDAFVFGGNTIYKNMFDEMKYVEVYRASDAEKEMSLGRNEMVALAMLLGGDYTEGVRGVGIVNAMEVLDAFDMSRGPKQGLMDFHNWLTMFNPLEDAPSQAGRKDEASLSALEEFSRKHRSAKTRWETPGNFPSDRVIAAYMSPVVDNSPEKFSWGTPDVENLVPFCAQYIGWSREETIKVLEPVTKKANSGYHQTRIDSFMRYEDSIKFAKVRSKRLRKVLGLDDQESETVKTSEAEIEQI</sequence>
<evidence type="ECO:0000256" key="12">
    <source>
        <dbReference type="ARBA" id="ARBA00023204"/>
    </source>
</evidence>
<dbReference type="Proteomes" id="UP000198406">
    <property type="component" value="Unassembled WGS sequence"/>
</dbReference>
<feature type="compositionally biased region" description="Acidic residues" evidence="14">
    <location>
        <begin position="501"/>
        <end position="515"/>
    </location>
</feature>
<dbReference type="PRINTS" id="PR00066">
    <property type="entry name" value="XRODRMPGMNTG"/>
</dbReference>
<evidence type="ECO:0000256" key="6">
    <source>
        <dbReference type="ARBA" id="ARBA00022723"/>
    </source>
</evidence>
<evidence type="ECO:0000256" key="10">
    <source>
        <dbReference type="ARBA" id="ARBA00022842"/>
    </source>
</evidence>
<comment type="similarity">
    <text evidence="3">Belongs to the XPG/RAD2 endonuclease family. XPG subfamily.</text>
</comment>
<dbReference type="InterPro" id="IPR036279">
    <property type="entry name" value="5-3_exonuclease_C_sf"/>
</dbReference>
<keyword evidence="11" id="KW-0496">Mitochondrion</keyword>
<reference evidence="17 18" key="1">
    <citation type="journal article" date="2015" name="Plant Cell">
        <title>Oil accumulation by the oleaginous diatom Fistulifera solaris as revealed by the genome and transcriptome.</title>
        <authorList>
            <person name="Tanaka T."/>
            <person name="Maeda Y."/>
            <person name="Veluchamy A."/>
            <person name="Tanaka M."/>
            <person name="Abida H."/>
            <person name="Marechal E."/>
            <person name="Bowler C."/>
            <person name="Muto M."/>
            <person name="Sunaga Y."/>
            <person name="Tanaka M."/>
            <person name="Yoshino T."/>
            <person name="Taniguchi T."/>
            <person name="Fukuda Y."/>
            <person name="Nemoto M."/>
            <person name="Matsumoto M."/>
            <person name="Wong P.S."/>
            <person name="Aburatani S."/>
            <person name="Fujibuchi W."/>
        </authorList>
    </citation>
    <scope>NUCLEOTIDE SEQUENCE [LARGE SCALE GENOMIC DNA]</scope>
    <source>
        <strain evidence="17 18">JPCC DA0580</strain>
    </source>
</reference>
<dbReference type="InterPro" id="IPR019974">
    <property type="entry name" value="XPG_CS"/>
</dbReference>
<evidence type="ECO:0000256" key="11">
    <source>
        <dbReference type="ARBA" id="ARBA00023128"/>
    </source>
</evidence>
<dbReference type="CDD" id="cd09868">
    <property type="entry name" value="PIN_XPG_RAD2"/>
    <property type="match status" value="2"/>
</dbReference>
<organism evidence="17 18">
    <name type="scientific">Fistulifera solaris</name>
    <name type="common">Oleaginous diatom</name>
    <dbReference type="NCBI Taxonomy" id="1519565"/>
    <lineage>
        <taxon>Eukaryota</taxon>
        <taxon>Sar</taxon>
        <taxon>Stramenopiles</taxon>
        <taxon>Ochrophyta</taxon>
        <taxon>Bacillariophyta</taxon>
        <taxon>Bacillariophyceae</taxon>
        <taxon>Bacillariophycidae</taxon>
        <taxon>Naviculales</taxon>
        <taxon>Naviculaceae</taxon>
        <taxon>Fistulifera</taxon>
    </lineage>
</organism>
<dbReference type="AlphaFoldDB" id="A0A1Z5K8D9"/>
<keyword evidence="7" id="KW-0255">Endonuclease</keyword>
<evidence type="ECO:0000256" key="4">
    <source>
        <dbReference type="ARBA" id="ARBA00022553"/>
    </source>
</evidence>
<dbReference type="SUPFAM" id="SSF88723">
    <property type="entry name" value="PIN domain-like"/>
    <property type="match status" value="1"/>
</dbReference>
<evidence type="ECO:0000256" key="5">
    <source>
        <dbReference type="ARBA" id="ARBA00022722"/>
    </source>
</evidence>
<evidence type="ECO:0000313" key="18">
    <source>
        <dbReference type="Proteomes" id="UP000198406"/>
    </source>
</evidence>
<gene>
    <name evidence="17" type="ORF">FisN_14Hh004</name>
</gene>
<comment type="caution">
    <text evidence="17">The sequence shown here is derived from an EMBL/GenBank/DDBJ whole genome shotgun (WGS) entry which is preliminary data.</text>
</comment>
<feature type="compositionally biased region" description="Low complexity" evidence="14">
    <location>
        <begin position="156"/>
        <end position="169"/>
    </location>
</feature>
<dbReference type="PROSITE" id="PS00842">
    <property type="entry name" value="XPG_2"/>
    <property type="match status" value="1"/>
</dbReference>
<evidence type="ECO:0000256" key="1">
    <source>
        <dbReference type="ARBA" id="ARBA00001946"/>
    </source>
</evidence>
<feature type="compositionally biased region" description="Polar residues" evidence="14">
    <location>
        <begin position="739"/>
        <end position="757"/>
    </location>
</feature>
<dbReference type="GO" id="GO:0004520">
    <property type="term" value="F:DNA endonuclease activity"/>
    <property type="evidence" value="ECO:0007669"/>
    <property type="project" value="TreeGrafter"/>
</dbReference>
<dbReference type="PRINTS" id="PR00853">
    <property type="entry name" value="XPGRADSUPER"/>
</dbReference>
<evidence type="ECO:0000256" key="13">
    <source>
        <dbReference type="ARBA" id="ARBA00023242"/>
    </source>
</evidence>
<dbReference type="Pfam" id="PF00752">
    <property type="entry name" value="XPG_N"/>
    <property type="match status" value="1"/>
</dbReference>
<accession>A0A1Z5K8D9</accession>
<keyword evidence="5" id="KW-0540">Nuclease</keyword>
<dbReference type="InterPro" id="IPR006085">
    <property type="entry name" value="XPG_DNA_repair_N"/>
</dbReference>
<dbReference type="GO" id="GO:0006289">
    <property type="term" value="P:nucleotide-excision repair"/>
    <property type="evidence" value="ECO:0007669"/>
    <property type="project" value="InterPro"/>
</dbReference>
<evidence type="ECO:0000256" key="7">
    <source>
        <dbReference type="ARBA" id="ARBA00022759"/>
    </source>
</evidence>